<gene>
    <name evidence="3" type="ORF">RYJ27_11600</name>
</gene>
<keyword evidence="2" id="KW-0812">Transmembrane</keyword>
<feature type="transmembrane region" description="Helical" evidence="2">
    <location>
        <begin position="239"/>
        <end position="260"/>
    </location>
</feature>
<dbReference type="KEGG" id="mliy:RYJ27_11600"/>
<feature type="region of interest" description="Disordered" evidence="1">
    <location>
        <begin position="106"/>
        <end position="138"/>
    </location>
</feature>
<protein>
    <submittedName>
        <fullName evidence="3">ABC transporter</fullName>
    </submittedName>
</protein>
<reference evidence="3 4" key="1">
    <citation type="submission" date="2023-10" db="EMBL/GenBank/DDBJ databases">
        <title>Y20.</title>
        <authorList>
            <person name="Zhang G."/>
            <person name="Ding Y."/>
        </authorList>
    </citation>
    <scope>NUCLEOTIDE SEQUENCE [LARGE SCALE GENOMIC DNA]</scope>
    <source>
        <strain evidence="3 4">Y20</strain>
    </source>
</reference>
<dbReference type="EMBL" id="CP137080">
    <property type="protein sequence ID" value="WOQ69329.1"/>
    <property type="molecule type" value="Genomic_DNA"/>
</dbReference>
<feature type="compositionally biased region" description="Low complexity" evidence="1">
    <location>
        <begin position="106"/>
        <end position="119"/>
    </location>
</feature>
<evidence type="ECO:0000313" key="3">
    <source>
        <dbReference type="EMBL" id="WOQ69329.1"/>
    </source>
</evidence>
<evidence type="ECO:0000313" key="4">
    <source>
        <dbReference type="Proteomes" id="UP001329313"/>
    </source>
</evidence>
<name>A0AAU0MGB0_9MICO</name>
<organism evidence="3 4">
    <name type="scientific">Microbacterium limosum</name>
    <dbReference type="NCBI Taxonomy" id="3079935"/>
    <lineage>
        <taxon>Bacteria</taxon>
        <taxon>Bacillati</taxon>
        <taxon>Actinomycetota</taxon>
        <taxon>Actinomycetes</taxon>
        <taxon>Micrococcales</taxon>
        <taxon>Microbacteriaceae</taxon>
        <taxon>Microbacterium</taxon>
    </lineage>
</organism>
<evidence type="ECO:0000256" key="1">
    <source>
        <dbReference type="SAM" id="MobiDB-lite"/>
    </source>
</evidence>
<feature type="transmembrane region" description="Helical" evidence="2">
    <location>
        <begin position="211"/>
        <end position="232"/>
    </location>
</feature>
<keyword evidence="4" id="KW-1185">Reference proteome</keyword>
<feature type="compositionally biased region" description="Basic and acidic residues" evidence="1">
    <location>
        <begin position="13"/>
        <end position="23"/>
    </location>
</feature>
<feature type="region of interest" description="Disordered" evidence="1">
    <location>
        <begin position="1"/>
        <end position="93"/>
    </location>
</feature>
<accession>A0AAU0MGB0</accession>
<dbReference type="RefSeq" id="WP_330170453.1">
    <property type="nucleotide sequence ID" value="NZ_CP137080.1"/>
</dbReference>
<dbReference type="Proteomes" id="UP001329313">
    <property type="component" value="Chromosome"/>
</dbReference>
<dbReference type="AlphaFoldDB" id="A0AAU0MGB0"/>
<evidence type="ECO:0000256" key="2">
    <source>
        <dbReference type="SAM" id="Phobius"/>
    </source>
</evidence>
<feature type="transmembrane region" description="Helical" evidence="2">
    <location>
        <begin position="280"/>
        <end position="301"/>
    </location>
</feature>
<keyword evidence="2" id="KW-0472">Membrane</keyword>
<proteinExistence type="predicted"/>
<sequence>MSDAGRAPGDPVEEPRPTDDDVVVRANQGLADAEAAQRGSSSDEGSTTDARAARADGTDAAASAHRSAGVPGSSYTPPAADRPSDAGDTGRSGDLSYIEAASARSDAPTAALASDAPARSSERAAVTASEPASGAEPVAGAAFGGPQHIFVQAPEPPRARGNRAAAGLIGLLAALSFAALYLACALAFGLLDGTYTLSTLVDGALSALQSWWLWTATVVFFLGFWLLGAIINTGRWGHWVIWGLLLGFVAYGAHLVGQLFQAPFWQLTRTEGAELIEAQVVAPLAFAAFVIGRELTIWYGAWIAARGRRVRELNETAQREYERTLEAGPQLVRS</sequence>
<keyword evidence="2" id="KW-1133">Transmembrane helix</keyword>
<feature type="transmembrane region" description="Helical" evidence="2">
    <location>
        <begin position="168"/>
        <end position="191"/>
    </location>
</feature>